<dbReference type="SMART" id="SM00504">
    <property type="entry name" value="Ubox"/>
    <property type="match status" value="1"/>
</dbReference>
<dbReference type="GO" id="GO:0000209">
    <property type="term" value="P:protein polyubiquitination"/>
    <property type="evidence" value="ECO:0007669"/>
    <property type="project" value="TreeGrafter"/>
</dbReference>
<evidence type="ECO:0000256" key="8">
    <source>
        <dbReference type="ARBA" id="ARBA00022679"/>
    </source>
</evidence>
<organism evidence="13 14">
    <name type="scientific">Malassezia arunalokei</name>
    <dbReference type="NCBI Taxonomy" id="1514897"/>
    <lineage>
        <taxon>Eukaryota</taxon>
        <taxon>Fungi</taxon>
        <taxon>Dikarya</taxon>
        <taxon>Basidiomycota</taxon>
        <taxon>Ustilaginomycotina</taxon>
        <taxon>Malasseziomycetes</taxon>
        <taxon>Malasseziales</taxon>
        <taxon>Malasseziaceae</taxon>
        <taxon>Malassezia</taxon>
    </lineage>
</organism>
<keyword evidence="14" id="KW-1185">Reference proteome</keyword>
<dbReference type="Pfam" id="PF10408">
    <property type="entry name" value="Ufd2P_core"/>
    <property type="match status" value="1"/>
</dbReference>
<comment type="pathway">
    <text evidence="4">Protein modification; protein ubiquitination.</text>
</comment>
<dbReference type="PROSITE" id="PS51698">
    <property type="entry name" value="U_BOX"/>
    <property type="match status" value="1"/>
</dbReference>
<dbReference type="GO" id="GO:0036503">
    <property type="term" value="P:ERAD pathway"/>
    <property type="evidence" value="ECO:0007669"/>
    <property type="project" value="InterPro"/>
</dbReference>
<evidence type="ECO:0000259" key="12">
    <source>
        <dbReference type="PROSITE" id="PS51698"/>
    </source>
</evidence>
<dbReference type="Proteomes" id="UP001217582">
    <property type="component" value="Chromosome 3"/>
</dbReference>
<dbReference type="Pfam" id="PF04564">
    <property type="entry name" value="U-box"/>
    <property type="match status" value="1"/>
</dbReference>
<keyword evidence="8 13" id="KW-0808">Transferase</keyword>
<evidence type="ECO:0000256" key="5">
    <source>
        <dbReference type="ARBA" id="ARBA00007434"/>
    </source>
</evidence>
<dbReference type="InterPro" id="IPR003613">
    <property type="entry name" value="Ubox_domain"/>
</dbReference>
<dbReference type="InterPro" id="IPR013083">
    <property type="entry name" value="Znf_RING/FYVE/PHD"/>
</dbReference>
<dbReference type="PANTHER" id="PTHR13931">
    <property type="entry name" value="UBIQUITINATION FACTOR E4"/>
    <property type="match status" value="1"/>
</dbReference>
<evidence type="ECO:0000256" key="6">
    <source>
        <dbReference type="ARBA" id="ARBA00012483"/>
    </source>
</evidence>
<evidence type="ECO:0000256" key="9">
    <source>
        <dbReference type="ARBA" id="ARBA00022786"/>
    </source>
</evidence>
<dbReference type="AlphaFoldDB" id="A0AAJ5Z0Z4"/>
<evidence type="ECO:0000256" key="1">
    <source>
        <dbReference type="ARBA" id="ARBA00000900"/>
    </source>
</evidence>
<keyword evidence="7" id="KW-0963">Cytoplasm</keyword>
<evidence type="ECO:0000256" key="4">
    <source>
        <dbReference type="ARBA" id="ARBA00004906"/>
    </source>
</evidence>
<accession>A0AAJ5Z0Z4</accession>
<dbReference type="PANTHER" id="PTHR13931:SF2">
    <property type="entry name" value="UBIQUITIN CONJUGATION FACTOR E4 B"/>
    <property type="match status" value="1"/>
</dbReference>
<dbReference type="GO" id="GO:0034450">
    <property type="term" value="F:ubiquitin-ubiquitin ligase activity"/>
    <property type="evidence" value="ECO:0007669"/>
    <property type="project" value="InterPro"/>
</dbReference>
<keyword evidence="10" id="KW-0539">Nucleus</keyword>
<feature type="coiled-coil region" evidence="11">
    <location>
        <begin position="482"/>
        <end position="516"/>
    </location>
</feature>
<dbReference type="GO" id="GO:0005737">
    <property type="term" value="C:cytoplasm"/>
    <property type="evidence" value="ECO:0007669"/>
    <property type="project" value="UniProtKB-SubCell"/>
</dbReference>
<evidence type="ECO:0000256" key="7">
    <source>
        <dbReference type="ARBA" id="ARBA00022490"/>
    </source>
</evidence>
<dbReference type="SUPFAM" id="SSF57850">
    <property type="entry name" value="RING/U-box"/>
    <property type="match status" value="1"/>
</dbReference>
<dbReference type="GO" id="GO:0006511">
    <property type="term" value="P:ubiquitin-dependent protein catabolic process"/>
    <property type="evidence" value="ECO:0007669"/>
    <property type="project" value="InterPro"/>
</dbReference>
<protein>
    <recommendedName>
        <fullName evidence="6">RING-type E3 ubiquitin transferase</fullName>
        <ecNumber evidence="6">2.3.2.27</ecNumber>
    </recommendedName>
</protein>
<feature type="domain" description="U-box" evidence="12">
    <location>
        <begin position="947"/>
        <end position="1021"/>
    </location>
</feature>
<comment type="catalytic activity">
    <reaction evidence="1">
        <text>S-ubiquitinyl-[E2 ubiquitin-conjugating enzyme]-L-cysteine + [acceptor protein]-L-lysine = [E2 ubiquitin-conjugating enzyme]-L-cysteine + N(6)-ubiquitinyl-[acceptor protein]-L-lysine.</text>
        <dbReference type="EC" id="2.3.2.27"/>
    </reaction>
</comment>
<evidence type="ECO:0000256" key="11">
    <source>
        <dbReference type="SAM" id="Coils"/>
    </source>
</evidence>
<evidence type="ECO:0000256" key="10">
    <source>
        <dbReference type="ARBA" id="ARBA00023242"/>
    </source>
</evidence>
<evidence type="ECO:0000313" key="14">
    <source>
        <dbReference type="Proteomes" id="UP001217582"/>
    </source>
</evidence>
<comment type="similarity">
    <text evidence="5">Belongs to the ubiquitin conjugation factor E4 family.</text>
</comment>
<evidence type="ECO:0000313" key="13">
    <source>
        <dbReference type="EMBL" id="WFD15962.1"/>
    </source>
</evidence>
<evidence type="ECO:0000256" key="3">
    <source>
        <dbReference type="ARBA" id="ARBA00004496"/>
    </source>
</evidence>
<dbReference type="InterPro" id="IPR019474">
    <property type="entry name" value="Ub_conjug_fac_E4_core"/>
</dbReference>
<dbReference type="EMBL" id="CP119918">
    <property type="protein sequence ID" value="WFD15962.1"/>
    <property type="molecule type" value="Genomic_DNA"/>
</dbReference>
<dbReference type="FunFam" id="3.30.40.10:FF:000055">
    <property type="entry name" value="Ubiquitin conjugation factor e4 a"/>
    <property type="match status" value="1"/>
</dbReference>
<keyword evidence="11" id="KW-0175">Coiled coil</keyword>
<dbReference type="InterPro" id="IPR045132">
    <property type="entry name" value="UBE4"/>
</dbReference>
<reference evidence="13 14" key="1">
    <citation type="submission" date="2023-03" db="EMBL/GenBank/DDBJ databases">
        <title>Mating type loci evolution in Malassezia.</title>
        <authorList>
            <person name="Coelho M.A."/>
        </authorList>
    </citation>
    <scope>NUCLEOTIDE SEQUENCE [LARGE SCALE GENOMIC DNA]</scope>
    <source>
        <strain evidence="13 14">CBS 13387</strain>
    </source>
</reference>
<gene>
    <name evidence="13" type="primary">UFD2</name>
    <name evidence="13" type="ORF">MARU1_001993</name>
</gene>
<evidence type="ECO:0000256" key="2">
    <source>
        <dbReference type="ARBA" id="ARBA00004123"/>
    </source>
</evidence>
<keyword evidence="13" id="KW-0012">Acyltransferase</keyword>
<name>A0AAJ5Z0Z4_9BASI</name>
<sequence>MATWDSWAQEAIAHVFGATLRPGETNEHLVYVPELRDELEAERGESEPMATWDMADRLLIARLSLADARDTSWDYIIGAWIRCVREEQRIQASSLPFRSRALEGLQHARSLLTSYAGLLLDMPDMFPRSTKHGYELGPEAMVPTLLNLAALDDDAPVPTLFDWDAVPPSLAASFVHDLIERFAPDDALDTVLGQSLHALTQCVIRPPGASADESTQQTPAADDIHAVLAQMLGVPNPQAQATELSPSREGMTIAQLDWRPIQMALAAAVEHKTLAAAMPFFASFHPDTTAAHMERDSLLGPLLRLSCFSDAYPSIARDTFTDARSRSPMELESSMSSLRMSLHVVQKANFHIFNALVRAGAEPRERVLALWGDICHLNAKRGAMQVRSREVATDAFMMNVFDVLLRFSEPFAEPSCGKIDRIDPLYLQSQRRWDTSTLTRILASEAEGVQWIQHTPASHAQRPANFVTEVFFITLRLVNVALGKVLRRVEHREKEMDRLQKRIAELEDSRSTWENAPYPTGIEQMLQRARAQSDKLYSEVLAAQTQLLESDFVQRALSFTSFSMTWLVRLADPRQAHPHTTVSLPLPKDVPEIFRMLPEHMFEDACDTVLFYSRRKPDVLDGPARESITTFCTVFLSSGWYVRNPFLKAKLAEMLSYNVMPYGALSMGVLGDAINNQPLAIAHLVPALMTFWIEAESTGSHTQFYDKFNIRYHLGHVFKAIWDNVDHKKQLHTQARENQAEFAVFINRLMNDVTFLLDDALEKLTELHVKQAEMDDHSAWHQRPAQERQEFESIVRTIQAQIRSDLGLGHEFLRLFIMFTKETSGSFMMPEIVDRLAAMLDYNLDVLVGPRCQDLKVKDPKAVGFDPRSLLSEILSVILNLAPHEEFAAAMARDGRSYSREIFSKAASIAQRHMLKSPVDIDALAQLVDRVEKIKAQEAMEEEDLGEVPDDFLDPLLATIMRDPVRLPASRAVIDRSTIKAHLLSDGTDPFNRMPLKLEDVIPADDVREQIEAWIKARRASSDVGGGAP</sequence>
<dbReference type="GO" id="GO:0005634">
    <property type="term" value="C:nucleus"/>
    <property type="evidence" value="ECO:0007669"/>
    <property type="project" value="UniProtKB-SubCell"/>
</dbReference>
<comment type="subcellular location">
    <subcellularLocation>
        <location evidence="3">Cytoplasm</location>
    </subcellularLocation>
    <subcellularLocation>
        <location evidence="2">Nucleus</location>
    </subcellularLocation>
</comment>
<dbReference type="GO" id="GO:0000151">
    <property type="term" value="C:ubiquitin ligase complex"/>
    <property type="evidence" value="ECO:0007669"/>
    <property type="project" value="InterPro"/>
</dbReference>
<dbReference type="EC" id="2.3.2.27" evidence="6"/>
<proteinExistence type="inferred from homology"/>
<keyword evidence="9" id="KW-0833">Ubl conjugation pathway</keyword>
<dbReference type="CDD" id="cd16657">
    <property type="entry name" value="RING-Ubox_UBE4A"/>
    <property type="match status" value="1"/>
</dbReference>
<dbReference type="Gene3D" id="3.30.40.10">
    <property type="entry name" value="Zinc/RING finger domain, C3HC4 (zinc finger)"/>
    <property type="match status" value="1"/>
</dbReference>